<evidence type="ECO:0000256" key="1">
    <source>
        <dbReference type="ARBA" id="ARBA00001933"/>
    </source>
</evidence>
<reference evidence="8" key="1">
    <citation type="submission" date="2011-06" db="EMBL/GenBank/DDBJ databases">
        <title>The complete genome of chromosome of Runella slithyformis DSM 19594.</title>
        <authorList>
            <consortium name="US DOE Joint Genome Institute (JGI-PGF)"/>
            <person name="Lucas S."/>
            <person name="Han J."/>
            <person name="Lapidus A."/>
            <person name="Bruce D."/>
            <person name="Goodwin L."/>
            <person name="Pitluck S."/>
            <person name="Peters L."/>
            <person name="Kyrpides N."/>
            <person name="Mavromatis K."/>
            <person name="Ivanova N."/>
            <person name="Ovchinnikova G."/>
            <person name="Zhang X."/>
            <person name="Misra M."/>
            <person name="Detter J.C."/>
            <person name="Tapia R."/>
            <person name="Han C."/>
            <person name="Land M."/>
            <person name="Hauser L."/>
            <person name="Markowitz V."/>
            <person name="Cheng J.-F."/>
            <person name="Hugenholtz P."/>
            <person name="Woyke T."/>
            <person name="Wu D."/>
            <person name="Tindall B."/>
            <person name="Faehrich R."/>
            <person name="Brambilla E."/>
            <person name="Klenk H.-P."/>
            <person name="Eisen J.A."/>
        </authorList>
    </citation>
    <scope>NUCLEOTIDE SEQUENCE [LARGE SCALE GENOMIC DNA]</scope>
    <source>
        <strain evidence="8">ATCC 29530 / DSM 19594 / LMG 11500 / NCIMB 11436 / LSU 4</strain>
    </source>
</reference>
<evidence type="ECO:0000313" key="8">
    <source>
        <dbReference type="Proteomes" id="UP000000493"/>
    </source>
</evidence>
<comment type="cofactor">
    <cofactor evidence="1">
        <name>pyridoxal 5'-phosphate</name>
        <dbReference type="ChEBI" id="CHEBI:597326"/>
    </cofactor>
</comment>
<protein>
    <submittedName>
        <fullName evidence="7">Kynurenine--oxoglutarate transaminase</fullName>
        <ecNumber evidence="7">2.6.1.7</ecNumber>
    </submittedName>
</protein>
<dbReference type="PANTHER" id="PTHR43807">
    <property type="entry name" value="FI04487P"/>
    <property type="match status" value="1"/>
</dbReference>
<dbReference type="GO" id="GO:0030170">
    <property type="term" value="F:pyridoxal phosphate binding"/>
    <property type="evidence" value="ECO:0007669"/>
    <property type="project" value="InterPro"/>
</dbReference>
<dbReference type="Pfam" id="PF00155">
    <property type="entry name" value="Aminotran_1_2"/>
    <property type="match status" value="1"/>
</dbReference>
<dbReference type="PANTHER" id="PTHR43807:SF20">
    <property type="entry name" value="FI04487P"/>
    <property type="match status" value="1"/>
</dbReference>
<dbReference type="EC" id="2.6.1.7" evidence="7"/>
<evidence type="ECO:0000259" key="6">
    <source>
        <dbReference type="Pfam" id="PF00155"/>
    </source>
</evidence>
<proteinExistence type="inferred from homology"/>
<dbReference type="InterPro" id="IPR015421">
    <property type="entry name" value="PyrdxlP-dep_Trfase_major"/>
</dbReference>
<accession>A0A7U3ZNH7</accession>
<dbReference type="GO" id="GO:0005737">
    <property type="term" value="C:cytoplasm"/>
    <property type="evidence" value="ECO:0007669"/>
    <property type="project" value="TreeGrafter"/>
</dbReference>
<keyword evidence="8" id="KW-1185">Reference proteome</keyword>
<dbReference type="KEGG" id="rsi:Runsl_4125"/>
<dbReference type="RefSeq" id="WP_013929768.1">
    <property type="nucleotide sequence ID" value="NC_015703.1"/>
</dbReference>
<evidence type="ECO:0000256" key="4">
    <source>
        <dbReference type="ARBA" id="ARBA00022679"/>
    </source>
</evidence>
<dbReference type="EMBL" id="CP002859">
    <property type="protein sequence ID" value="AEI50470.1"/>
    <property type="molecule type" value="Genomic_DNA"/>
</dbReference>
<dbReference type="AlphaFoldDB" id="A0A7U3ZNH7"/>
<dbReference type="InterPro" id="IPR015424">
    <property type="entry name" value="PyrdxlP-dep_Trfase"/>
</dbReference>
<keyword evidence="5" id="KW-0663">Pyridoxal phosphate</keyword>
<dbReference type="CDD" id="cd00609">
    <property type="entry name" value="AAT_like"/>
    <property type="match status" value="1"/>
</dbReference>
<dbReference type="GO" id="GO:0016212">
    <property type="term" value="F:kynurenine-oxoglutarate transaminase activity"/>
    <property type="evidence" value="ECO:0007669"/>
    <property type="project" value="UniProtKB-EC"/>
</dbReference>
<keyword evidence="4 7" id="KW-0808">Transferase</keyword>
<feature type="domain" description="Aminotransferase class I/classII large" evidence="6">
    <location>
        <begin position="25"/>
        <end position="375"/>
    </location>
</feature>
<evidence type="ECO:0000313" key="7">
    <source>
        <dbReference type="EMBL" id="AEI50470.1"/>
    </source>
</evidence>
<evidence type="ECO:0000256" key="2">
    <source>
        <dbReference type="ARBA" id="ARBA00007441"/>
    </source>
</evidence>
<dbReference type="InterPro" id="IPR051326">
    <property type="entry name" value="Kynurenine-oxoglutarate_AT"/>
</dbReference>
<dbReference type="InterPro" id="IPR004839">
    <property type="entry name" value="Aminotransferase_I/II_large"/>
</dbReference>
<dbReference type="FunFam" id="3.40.640.10:FF:000033">
    <property type="entry name" value="Aspartate aminotransferase"/>
    <property type="match status" value="1"/>
</dbReference>
<gene>
    <name evidence="7" type="ordered locus">Runsl_4125</name>
</gene>
<dbReference type="Gene3D" id="3.90.1150.10">
    <property type="entry name" value="Aspartate Aminotransferase, domain 1"/>
    <property type="match status" value="1"/>
</dbReference>
<sequence length="381" mass="43636">MESKLPNVGTTIFTVMSALATEHKAINLSQGFPDFDMPEALVRLTGEAMQKGYNQYSPMAGWMPLRESIAAKIQDLHGASVNPDTEITITPGGTYAIYTAFTAVLRPGDEVIVFEPAYDSYIPNIEVNGAVAVRIPLEFPTYRINWEEVRACITPRTRMIALNTPHNPTGSILRDHDIEQLRQIVEEFDLLIMSDEVYEHLIYDGQPHRSMLRYEDLRQRAFVCFSFGKAYHCTGWKMGYCVAPPTFTVEFRKIHQFNCFSCFTPAQVALAEHLKDSAEYKSISGFYESKRNYFGQLMQQTRFKPLPSYGSYFQLYYFNHLSDLSDKDFSIWLTKEHKVACIPVSAFYQESIDNGVVRFCFAKKEETLERAVERLVKVYPA</sequence>
<name>A0A7U3ZNH7_RUNSL</name>
<keyword evidence="3 7" id="KW-0032">Aminotransferase</keyword>
<evidence type="ECO:0000256" key="5">
    <source>
        <dbReference type="ARBA" id="ARBA00022898"/>
    </source>
</evidence>
<dbReference type="InterPro" id="IPR015422">
    <property type="entry name" value="PyrdxlP-dep_Trfase_small"/>
</dbReference>
<dbReference type="Proteomes" id="UP000000493">
    <property type="component" value="Chromosome"/>
</dbReference>
<dbReference type="Gene3D" id="3.40.640.10">
    <property type="entry name" value="Type I PLP-dependent aspartate aminotransferase-like (Major domain)"/>
    <property type="match status" value="1"/>
</dbReference>
<dbReference type="NCBIfam" id="NF006569">
    <property type="entry name" value="PRK09082.1"/>
    <property type="match status" value="1"/>
</dbReference>
<evidence type="ECO:0000256" key="3">
    <source>
        <dbReference type="ARBA" id="ARBA00022576"/>
    </source>
</evidence>
<reference evidence="7 8" key="2">
    <citation type="journal article" date="2012" name="Stand. Genomic Sci.">
        <title>Complete genome sequence of the aquatic bacterium Runella slithyformis type strain (LSU 4(T)).</title>
        <authorList>
            <person name="Copeland A."/>
            <person name="Zhang X."/>
            <person name="Misra M."/>
            <person name="Lapidus A."/>
            <person name="Nolan M."/>
            <person name="Lucas S."/>
            <person name="Deshpande S."/>
            <person name="Cheng J.F."/>
            <person name="Tapia R."/>
            <person name="Goodwin L.A."/>
            <person name="Pitluck S."/>
            <person name="Liolios K."/>
            <person name="Pagani I."/>
            <person name="Ivanova N."/>
            <person name="Mikhailova N."/>
            <person name="Pati A."/>
            <person name="Chen A."/>
            <person name="Palaniappan K."/>
            <person name="Land M."/>
            <person name="Hauser L."/>
            <person name="Pan C."/>
            <person name="Jeffries C.D."/>
            <person name="Detter J.C."/>
            <person name="Brambilla E.M."/>
            <person name="Rohde M."/>
            <person name="Djao O.D."/>
            <person name="Goker M."/>
            <person name="Sikorski J."/>
            <person name="Tindall B.J."/>
            <person name="Woyke T."/>
            <person name="Bristow J."/>
            <person name="Eisen J.A."/>
            <person name="Markowitz V."/>
            <person name="Hugenholtz P."/>
            <person name="Kyrpides N.C."/>
            <person name="Klenk H.P."/>
            <person name="Mavromatis K."/>
        </authorList>
    </citation>
    <scope>NUCLEOTIDE SEQUENCE [LARGE SCALE GENOMIC DNA]</scope>
    <source>
        <strain evidence="8">ATCC 29530 / DSM 19594 / LMG 11500 / NCIMB 11436 / LSU 4</strain>
    </source>
</reference>
<dbReference type="SUPFAM" id="SSF53383">
    <property type="entry name" value="PLP-dependent transferases"/>
    <property type="match status" value="1"/>
</dbReference>
<comment type="similarity">
    <text evidence="2">Belongs to the class-I pyridoxal-phosphate-dependent aminotransferase family.</text>
</comment>
<organism evidence="7 8">
    <name type="scientific">Runella slithyformis (strain ATCC 29530 / DSM 19594 / LMG 11500 / NCIMB 11436 / LSU 4)</name>
    <dbReference type="NCBI Taxonomy" id="761193"/>
    <lineage>
        <taxon>Bacteria</taxon>
        <taxon>Pseudomonadati</taxon>
        <taxon>Bacteroidota</taxon>
        <taxon>Cytophagia</taxon>
        <taxon>Cytophagales</taxon>
        <taxon>Spirosomataceae</taxon>
        <taxon>Runella</taxon>
    </lineage>
</organism>